<dbReference type="Proteomes" id="UP000467006">
    <property type="component" value="Chromosome"/>
</dbReference>
<name>A0A7I7JZQ3_9MYCO</name>
<feature type="signal peptide" evidence="2">
    <location>
        <begin position="1"/>
        <end position="20"/>
    </location>
</feature>
<feature type="chain" id="PRO_5043512467" evidence="2">
    <location>
        <begin position="21"/>
        <end position="138"/>
    </location>
</feature>
<evidence type="ECO:0000256" key="1">
    <source>
        <dbReference type="SAM" id="MobiDB-lite"/>
    </source>
</evidence>
<gene>
    <name evidence="3" type="ORF">MDUV_21570</name>
</gene>
<keyword evidence="2" id="KW-0732">Signal</keyword>
<sequence>MFGAAAIAVILGGLAQPAIANALWDIGKYDSCQRVADELLSRGKASPAEHLADSLVCCAESGGEWSAAAEKCTAPPLTGPPAQSPVIQAPGTGTATQSSPVGEAQTPGTGGMPPAPVAPQPAADAHPAPACRWGICGL</sequence>
<protein>
    <submittedName>
        <fullName evidence="3">Uncharacterized protein</fullName>
    </submittedName>
</protein>
<reference evidence="3 4" key="1">
    <citation type="journal article" date="2019" name="Emerg. Microbes Infect.">
        <title>Comprehensive subspecies identification of 175 nontuberculous mycobacteria species based on 7547 genomic profiles.</title>
        <authorList>
            <person name="Matsumoto Y."/>
            <person name="Kinjo T."/>
            <person name="Motooka D."/>
            <person name="Nabeya D."/>
            <person name="Jung N."/>
            <person name="Uechi K."/>
            <person name="Horii T."/>
            <person name="Iida T."/>
            <person name="Fujita J."/>
            <person name="Nakamura S."/>
        </authorList>
    </citation>
    <scope>NUCLEOTIDE SEQUENCE [LARGE SCALE GENOMIC DNA]</scope>
    <source>
        <strain evidence="3 4">JCM 6396</strain>
    </source>
</reference>
<feature type="region of interest" description="Disordered" evidence="1">
    <location>
        <begin position="74"/>
        <end position="124"/>
    </location>
</feature>
<dbReference type="KEGG" id="mdu:MDUV_21570"/>
<evidence type="ECO:0000256" key="2">
    <source>
        <dbReference type="SAM" id="SignalP"/>
    </source>
</evidence>
<evidence type="ECO:0000313" key="4">
    <source>
        <dbReference type="Proteomes" id="UP000467006"/>
    </source>
</evidence>
<dbReference type="EMBL" id="AP022563">
    <property type="protein sequence ID" value="BBX17297.1"/>
    <property type="molecule type" value="Genomic_DNA"/>
</dbReference>
<evidence type="ECO:0000313" key="3">
    <source>
        <dbReference type="EMBL" id="BBX17297.1"/>
    </source>
</evidence>
<keyword evidence="4" id="KW-1185">Reference proteome</keyword>
<proteinExistence type="predicted"/>
<accession>A0A7I7JZQ3</accession>
<dbReference type="AlphaFoldDB" id="A0A7I7JZQ3"/>
<organism evidence="3 4">
    <name type="scientific">Mycolicibacterium duvalii</name>
    <dbReference type="NCBI Taxonomy" id="39688"/>
    <lineage>
        <taxon>Bacteria</taxon>
        <taxon>Bacillati</taxon>
        <taxon>Actinomycetota</taxon>
        <taxon>Actinomycetes</taxon>
        <taxon>Mycobacteriales</taxon>
        <taxon>Mycobacteriaceae</taxon>
        <taxon>Mycolicibacterium</taxon>
    </lineage>
</organism>
<feature type="compositionally biased region" description="Polar residues" evidence="1">
    <location>
        <begin position="91"/>
        <end position="100"/>
    </location>
</feature>